<dbReference type="InterPro" id="IPR020843">
    <property type="entry name" value="ER"/>
</dbReference>
<dbReference type="RefSeq" id="WP_146354500.1">
    <property type="nucleotide sequence ID" value="NZ_VOBR01000015.1"/>
</dbReference>
<organism evidence="2 3">
    <name type="scientific">Lentzea tibetensis</name>
    <dbReference type="NCBI Taxonomy" id="2591470"/>
    <lineage>
        <taxon>Bacteria</taxon>
        <taxon>Bacillati</taxon>
        <taxon>Actinomycetota</taxon>
        <taxon>Actinomycetes</taxon>
        <taxon>Pseudonocardiales</taxon>
        <taxon>Pseudonocardiaceae</taxon>
        <taxon>Lentzea</taxon>
    </lineage>
</organism>
<keyword evidence="3" id="KW-1185">Reference proteome</keyword>
<dbReference type="SMART" id="SM00829">
    <property type="entry name" value="PKS_ER"/>
    <property type="match status" value="1"/>
</dbReference>
<feature type="domain" description="Enoyl reductase (ER)" evidence="1">
    <location>
        <begin position="10"/>
        <end position="314"/>
    </location>
</feature>
<proteinExistence type="predicted"/>
<dbReference type="InterPro" id="IPR013154">
    <property type="entry name" value="ADH-like_N"/>
</dbReference>
<sequence length="316" mass="33130">MKAIVQDVYGTADVLQLRDVDRPVAGDDEVIVQVRAAGVDAGVWHLMTGLPLLLRLALGLRAPSNPVRGREVAGVVESVGAGVTRFAPGDQVFGIGEGTYAEYARARAAKLVPLPENLTFEQAAALPISGLTALHALRAAPSGQRVLVIGAGGGVGTFITQLAVARGAEVTGVCSTSKADLVRSLGAVDVIDYTRHGITGTYDVVFDIAGNRTLRVLRKFLTPRGTLVIVGGEKGGRLLGGTERLLRAALWSPFIGQRLVGLFSAERQPDLEELSSLAAAGKITPVVDRTFPLGEAPEAIRYAQEGRARGKVVVTV</sequence>
<dbReference type="InterPro" id="IPR050700">
    <property type="entry name" value="YIM1/Zinc_Alcohol_DH_Fams"/>
</dbReference>
<dbReference type="Proteomes" id="UP000316639">
    <property type="component" value="Unassembled WGS sequence"/>
</dbReference>
<reference evidence="2 3" key="1">
    <citation type="submission" date="2019-07" db="EMBL/GenBank/DDBJ databases">
        <title>Lentzea xizangensis sp. nov., isolated from Qinghai-Tibetan Plateau Soils.</title>
        <authorList>
            <person name="Huang J."/>
        </authorList>
    </citation>
    <scope>NUCLEOTIDE SEQUENCE [LARGE SCALE GENOMIC DNA]</scope>
    <source>
        <strain evidence="2 3">FXJ1.1311</strain>
    </source>
</reference>
<evidence type="ECO:0000313" key="2">
    <source>
        <dbReference type="EMBL" id="TWP49551.1"/>
    </source>
</evidence>
<dbReference type="SUPFAM" id="SSF51735">
    <property type="entry name" value="NAD(P)-binding Rossmann-fold domains"/>
    <property type="match status" value="1"/>
</dbReference>
<dbReference type="Gene3D" id="3.90.180.10">
    <property type="entry name" value="Medium-chain alcohol dehydrogenases, catalytic domain"/>
    <property type="match status" value="1"/>
</dbReference>
<gene>
    <name evidence="2" type="ORF">FKR81_23735</name>
</gene>
<dbReference type="OrthoDB" id="3727682at2"/>
<dbReference type="PANTHER" id="PTHR11695:SF294">
    <property type="entry name" value="RETICULON-4-INTERACTING PROTEIN 1, MITOCHONDRIAL"/>
    <property type="match status" value="1"/>
</dbReference>
<name>A0A563ERR5_9PSEU</name>
<evidence type="ECO:0000259" key="1">
    <source>
        <dbReference type="SMART" id="SM00829"/>
    </source>
</evidence>
<accession>A0A563ERR5</accession>
<dbReference type="InterPro" id="IPR036291">
    <property type="entry name" value="NAD(P)-bd_dom_sf"/>
</dbReference>
<evidence type="ECO:0000313" key="3">
    <source>
        <dbReference type="Proteomes" id="UP000316639"/>
    </source>
</evidence>
<dbReference type="SUPFAM" id="SSF50129">
    <property type="entry name" value="GroES-like"/>
    <property type="match status" value="1"/>
</dbReference>
<comment type="caution">
    <text evidence="2">The sequence shown here is derived from an EMBL/GenBank/DDBJ whole genome shotgun (WGS) entry which is preliminary data.</text>
</comment>
<protein>
    <submittedName>
        <fullName evidence="2">NAD(P)-dependent alcohol dehydrogenase</fullName>
    </submittedName>
</protein>
<dbReference type="Gene3D" id="3.40.50.720">
    <property type="entry name" value="NAD(P)-binding Rossmann-like Domain"/>
    <property type="match status" value="1"/>
</dbReference>
<dbReference type="PANTHER" id="PTHR11695">
    <property type="entry name" value="ALCOHOL DEHYDROGENASE RELATED"/>
    <property type="match status" value="1"/>
</dbReference>
<dbReference type="InterPro" id="IPR011032">
    <property type="entry name" value="GroES-like_sf"/>
</dbReference>
<dbReference type="CDD" id="cd08267">
    <property type="entry name" value="MDR1"/>
    <property type="match status" value="1"/>
</dbReference>
<dbReference type="AlphaFoldDB" id="A0A563ERR5"/>
<dbReference type="GO" id="GO:0016491">
    <property type="term" value="F:oxidoreductase activity"/>
    <property type="evidence" value="ECO:0007669"/>
    <property type="project" value="InterPro"/>
</dbReference>
<dbReference type="Pfam" id="PF08240">
    <property type="entry name" value="ADH_N"/>
    <property type="match status" value="1"/>
</dbReference>
<dbReference type="EMBL" id="VOBR01000015">
    <property type="protein sequence ID" value="TWP49551.1"/>
    <property type="molecule type" value="Genomic_DNA"/>
</dbReference>
<dbReference type="Pfam" id="PF13602">
    <property type="entry name" value="ADH_zinc_N_2"/>
    <property type="match status" value="1"/>
</dbReference>